<dbReference type="InterPro" id="IPR012505">
    <property type="entry name" value="YbbR"/>
</dbReference>
<sequence length="308" mass="35260">MKFKSSSYKIVKEKRFRMFMLSLLIAVIAWSIINLSKEYTKTVRVVLQLVNIPKETLVKNEKTVLEIEVKGSGFSLLNNKLDGLVYEVNMNSFPEYWMWSNNESQFKSIISEQLKIKSVIPNRVVFDKVKLFKKKVKVLPNINVDTETGFGVSAMKIAPKEVTIYGEETIIKEIDSVVTETITLKNVKDSISGELRLKNNFKLKYSTNSIKYSYKVERFTQGEFTVPILVKNAPKDKEITIFPKHVTIQFQSPISKYSSIKSNQFQVYVDANEMVGGKLLKIKLANTPSSTTNVRVLKKSVTYLLLNK</sequence>
<dbReference type="PANTHER" id="PTHR37804">
    <property type="entry name" value="CDAA REGULATORY PROTEIN CDAR"/>
    <property type="match status" value="1"/>
</dbReference>
<dbReference type="Proteomes" id="UP001596997">
    <property type="component" value="Unassembled WGS sequence"/>
</dbReference>
<accession>A0ABW3HZT9</accession>
<protein>
    <submittedName>
        <fullName evidence="1">CdaR family protein</fullName>
    </submittedName>
</protein>
<organism evidence="1 2">
    <name type="scientific">Pseudofulvibacter geojedonensis</name>
    <dbReference type="NCBI Taxonomy" id="1123758"/>
    <lineage>
        <taxon>Bacteria</taxon>
        <taxon>Pseudomonadati</taxon>
        <taxon>Bacteroidota</taxon>
        <taxon>Flavobacteriia</taxon>
        <taxon>Flavobacteriales</taxon>
        <taxon>Flavobacteriaceae</taxon>
        <taxon>Pseudofulvibacter</taxon>
    </lineage>
</organism>
<dbReference type="Gene3D" id="2.170.120.40">
    <property type="entry name" value="YbbR-like domain"/>
    <property type="match status" value="1"/>
</dbReference>
<dbReference type="Gene3D" id="2.170.120.30">
    <property type="match status" value="1"/>
</dbReference>
<dbReference type="PANTHER" id="PTHR37804:SF1">
    <property type="entry name" value="CDAA REGULATORY PROTEIN CDAR"/>
    <property type="match status" value="1"/>
</dbReference>
<evidence type="ECO:0000313" key="2">
    <source>
        <dbReference type="Proteomes" id="UP001596997"/>
    </source>
</evidence>
<proteinExistence type="predicted"/>
<gene>
    <name evidence="1" type="ORF">ACFQ1O_01960</name>
</gene>
<dbReference type="InterPro" id="IPR053154">
    <property type="entry name" value="c-di-AMP_regulator"/>
</dbReference>
<dbReference type="EMBL" id="JBHTJM010000002">
    <property type="protein sequence ID" value="MFD0962765.1"/>
    <property type="molecule type" value="Genomic_DNA"/>
</dbReference>
<dbReference type="Pfam" id="PF07949">
    <property type="entry name" value="YbbR"/>
    <property type="match status" value="1"/>
</dbReference>
<dbReference type="RefSeq" id="WP_377712762.1">
    <property type="nucleotide sequence ID" value="NZ_JBHTJM010000002.1"/>
</dbReference>
<evidence type="ECO:0000313" key="1">
    <source>
        <dbReference type="EMBL" id="MFD0962765.1"/>
    </source>
</evidence>
<name>A0ABW3HZT9_9FLAO</name>
<comment type="caution">
    <text evidence="1">The sequence shown here is derived from an EMBL/GenBank/DDBJ whole genome shotgun (WGS) entry which is preliminary data.</text>
</comment>
<reference evidence="2" key="1">
    <citation type="journal article" date="2019" name="Int. J. Syst. Evol. Microbiol.">
        <title>The Global Catalogue of Microorganisms (GCM) 10K type strain sequencing project: providing services to taxonomists for standard genome sequencing and annotation.</title>
        <authorList>
            <consortium name="The Broad Institute Genomics Platform"/>
            <consortium name="The Broad Institute Genome Sequencing Center for Infectious Disease"/>
            <person name="Wu L."/>
            <person name="Ma J."/>
        </authorList>
    </citation>
    <scope>NUCLEOTIDE SEQUENCE [LARGE SCALE GENOMIC DNA]</scope>
    <source>
        <strain evidence="2">CCUG 62114</strain>
    </source>
</reference>
<keyword evidence="2" id="KW-1185">Reference proteome</keyword>